<evidence type="ECO:0000313" key="1">
    <source>
        <dbReference type="EMBL" id="MBR0576623.1"/>
    </source>
</evidence>
<feature type="non-terminal residue" evidence="1">
    <location>
        <position position="1"/>
    </location>
</feature>
<organism evidence="1 2">
    <name type="scientific">Proteiniclasticum sediminis</name>
    <dbReference type="NCBI Taxonomy" id="2804028"/>
    <lineage>
        <taxon>Bacteria</taxon>
        <taxon>Bacillati</taxon>
        <taxon>Bacillota</taxon>
        <taxon>Clostridia</taxon>
        <taxon>Eubacteriales</taxon>
        <taxon>Clostridiaceae</taxon>
        <taxon>Proteiniclasticum</taxon>
    </lineage>
</organism>
<comment type="caution">
    <text evidence="1">The sequence shown here is derived from an EMBL/GenBank/DDBJ whole genome shotgun (WGS) entry which is preliminary data.</text>
</comment>
<name>A0A941CRV0_9CLOT</name>
<dbReference type="AlphaFoldDB" id="A0A941CRV0"/>
<protein>
    <submittedName>
        <fullName evidence="1">Uncharacterized protein</fullName>
    </submittedName>
</protein>
<dbReference type="Proteomes" id="UP000675379">
    <property type="component" value="Unassembled WGS sequence"/>
</dbReference>
<dbReference type="EMBL" id="JAGSCS010000013">
    <property type="protein sequence ID" value="MBR0576623.1"/>
    <property type="molecule type" value="Genomic_DNA"/>
</dbReference>
<keyword evidence="2" id="KW-1185">Reference proteome</keyword>
<proteinExistence type="predicted"/>
<sequence>LQRVFSPEKIQNALLSAQCRPLEKGYWEVFGNEDFLQINRLLGKDWTRQYIPLEVLRTYGK</sequence>
<gene>
    <name evidence="1" type="ORF">KCG48_09760</name>
</gene>
<evidence type="ECO:0000313" key="2">
    <source>
        <dbReference type="Proteomes" id="UP000675379"/>
    </source>
</evidence>
<dbReference type="RefSeq" id="WP_211801827.1">
    <property type="nucleotide sequence ID" value="NZ_JAGSCS010000013.1"/>
</dbReference>
<accession>A0A941CRV0</accession>
<reference evidence="1" key="1">
    <citation type="submission" date="2021-04" db="EMBL/GenBank/DDBJ databases">
        <title>Proteiniclasticum sedimins sp. nov., an obligate anaerobic bacterium isolated from anaerobic sludge.</title>
        <authorList>
            <person name="Liu J."/>
        </authorList>
    </citation>
    <scope>NUCLEOTIDE SEQUENCE</scope>
    <source>
        <strain evidence="1">BAD-10</strain>
    </source>
</reference>